<dbReference type="Proteomes" id="UP000683925">
    <property type="component" value="Unassembled WGS sequence"/>
</dbReference>
<dbReference type="AlphaFoldDB" id="A0A8S1S2W0"/>
<keyword evidence="2" id="KW-1185">Reference proteome</keyword>
<name>A0A8S1S2W0_PAROT</name>
<dbReference type="GO" id="GO:0030687">
    <property type="term" value="C:preribosome, large subunit precursor"/>
    <property type="evidence" value="ECO:0007669"/>
    <property type="project" value="TreeGrafter"/>
</dbReference>
<proteinExistence type="predicted"/>
<dbReference type="PANTHER" id="PTHR15002">
    <property type="entry name" value="RIBOSOMAL BIOGENESIS PROTEIN LAS1L"/>
    <property type="match status" value="1"/>
</dbReference>
<dbReference type="EMBL" id="CAJJDP010000004">
    <property type="protein sequence ID" value="CAD8133865.1"/>
    <property type="molecule type" value="Genomic_DNA"/>
</dbReference>
<dbReference type="OMA" id="ICNDEAF"/>
<dbReference type="OrthoDB" id="10263222at2759"/>
<accession>A0A8S1S2W0</accession>
<dbReference type="GO" id="GO:0000470">
    <property type="term" value="P:maturation of LSU-rRNA"/>
    <property type="evidence" value="ECO:0007669"/>
    <property type="project" value="TreeGrafter"/>
</dbReference>
<dbReference type="Pfam" id="PF04031">
    <property type="entry name" value="Las1"/>
    <property type="match status" value="1"/>
</dbReference>
<dbReference type="GO" id="GO:0090730">
    <property type="term" value="C:Las1 complex"/>
    <property type="evidence" value="ECO:0007669"/>
    <property type="project" value="InterPro"/>
</dbReference>
<dbReference type="InterPro" id="IPR007174">
    <property type="entry name" value="Las1"/>
</dbReference>
<organism evidence="1 2">
    <name type="scientific">Paramecium octaurelia</name>
    <dbReference type="NCBI Taxonomy" id="43137"/>
    <lineage>
        <taxon>Eukaryota</taxon>
        <taxon>Sar</taxon>
        <taxon>Alveolata</taxon>
        <taxon>Ciliophora</taxon>
        <taxon>Intramacronucleata</taxon>
        <taxon>Oligohymenophorea</taxon>
        <taxon>Peniculida</taxon>
        <taxon>Parameciidae</taxon>
        <taxon>Paramecium</taxon>
    </lineage>
</organism>
<sequence length="348" mass="41019">MLQFQSCVNNIILKQAYEEINETADLPQVLKHSSLTPMPIEMTASLLRIKQQLLKENENESQRQILLKAGSLEIIRFISQLADMYTTQSKDKNKSVNQILKQENLGLEFSDILSEMRHALTHKDIPDKKLIISTINYIISYLEKNYWNIKLKEQSPILQIRANIKHFLDSLNEEDYIAQFEIYDQYSLQQQQIIVIFCLDYLIGLSDFHVVHKSTEQRLQDRRVGDQRIKIISKFIISLIQFLYNNKNTNHVKRQLARRSYICNDEAFLKLYNKLNVIGYIKSNIREFIKTLEQELPELQSKKIHQSLELNQKVENIDEVIEQRVKKPKLIGSLYCDYVNNINNQDDL</sequence>
<dbReference type="GO" id="GO:0004519">
    <property type="term" value="F:endonuclease activity"/>
    <property type="evidence" value="ECO:0007669"/>
    <property type="project" value="InterPro"/>
</dbReference>
<reference evidence="1" key="1">
    <citation type="submission" date="2021-01" db="EMBL/GenBank/DDBJ databases">
        <authorList>
            <consortium name="Genoscope - CEA"/>
            <person name="William W."/>
        </authorList>
    </citation>
    <scope>NUCLEOTIDE SEQUENCE</scope>
</reference>
<evidence type="ECO:0000313" key="2">
    <source>
        <dbReference type="Proteomes" id="UP000683925"/>
    </source>
</evidence>
<dbReference type="PANTHER" id="PTHR15002:SF0">
    <property type="entry name" value="RIBOSOMAL BIOGENESIS PROTEIN LAS1L"/>
    <property type="match status" value="1"/>
</dbReference>
<dbReference type="GO" id="GO:0000460">
    <property type="term" value="P:maturation of 5.8S rRNA"/>
    <property type="evidence" value="ECO:0007669"/>
    <property type="project" value="TreeGrafter"/>
</dbReference>
<comment type="caution">
    <text evidence="1">The sequence shown here is derived from an EMBL/GenBank/DDBJ whole genome shotgun (WGS) entry which is preliminary data.</text>
</comment>
<protein>
    <submittedName>
        <fullName evidence="1">Uncharacterized protein</fullName>
    </submittedName>
</protein>
<evidence type="ECO:0000313" key="1">
    <source>
        <dbReference type="EMBL" id="CAD8133865.1"/>
    </source>
</evidence>
<gene>
    <name evidence="1" type="ORF">POCTA_138.1.T0050139</name>
</gene>